<name>A0AAD3NTZ8_CRYJA</name>
<evidence type="ECO:0000313" key="2">
    <source>
        <dbReference type="Proteomes" id="UP001234787"/>
    </source>
</evidence>
<dbReference type="AlphaFoldDB" id="A0AAD3NTZ8"/>
<accession>A0AAD3NTZ8</accession>
<proteinExistence type="predicted"/>
<comment type="caution">
    <text evidence="1">The sequence shown here is derived from an EMBL/GenBank/DDBJ whole genome shotgun (WGS) entry which is preliminary data.</text>
</comment>
<sequence length="255" mass="28878">MGLMREGEEIFDEQKRSWERRIIAPDGTQLSFVGIQTENSVVQTDFEQFSCEVYVLPEYFLSIKLVFCFGVEVQLNEEFVGVVLEGFVRSVNEENYGSLQANAEANNGQVMVLVGTQEHSGYLYMFYFIQDFTAQVIMDSNDDFIQSNEEEEKAFTGQVIMDFNIDYVSDEEEEQISYGVVQIFDENQNLIHSEDLENEMEQVFHSNVNGLFLVNTAGFLLLAEYFGINVDSSVNLNEQAEAEAGDILGSPGEGK</sequence>
<dbReference type="Proteomes" id="UP001234787">
    <property type="component" value="Unassembled WGS sequence"/>
</dbReference>
<keyword evidence="2" id="KW-1185">Reference proteome</keyword>
<protein>
    <submittedName>
        <fullName evidence="1">Uncharacterized protein</fullName>
    </submittedName>
</protein>
<gene>
    <name evidence="1" type="ORF">SUGI_1523560</name>
</gene>
<evidence type="ECO:0000313" key="1">
    <source>
        <dbReference type="EMBL" id="GLJ59794.1"/>
    </source>
</evidence>
<organism evidence="1 2">
    <name type="scientific">Cryptomeria japonica</name>
    <name type="common">Japanese cedar</name>
    <name type="synonym">Cupressus japonica</name>
    <dbReference type="NCBI Taxonomy" id="3369"/>
    <lineage>
        <taxon>Eukaryota</taxon>
        <taxon>Viridiplantae</taxon>
        <taxon>Streptophyta</taxon>
        <taxon>Embryophyta</taxon>
        <taxon>Tracheophyta</taxon>
        <taxon>Spermatophyta</taxon>
        <taxon>Pinopsida</taxon>
        <taxon>Pinidae</taxon>
        <taxon>Conifers II</taxon>
        <taxon>Cupressales</taxon>
        <taxon>Cupressaceae</taxon>
        <taxon>Cryptomeria</taxon>
    </lineage>
</organism>
<dbReference type="EMBL" id="BSEH01001506">
    <property type="protein sequence ID" value="GLJ59794.1"/>
    <property type="molecule type" value="Genomic_DNA"/>
</dbReference>
<reference evidence="1" key="1">
    <citation type="submission" date="2022-12" db="EMBL/GenBank/DDBJ databases">
        <title>Chromosome-Level Genome Assembly of Japanese Cedar (Cryptomeriajaponica D. Don).</title>
        <authorList>
            <person name="Fujino T."/>
            <person name="Yamaguchi K."/>
            <person name="Yokoyama T."/>
            <person name="Hamanaka T."/>
            <person name="Harazono Y."/>
            <person name="Kamada H."/>
            <person name="Kobayashi W."/>
            <person name="Ujino-Ihara T."/>
            <person name="Uchiyama K."/>
            <person name="Matsumoto A."/>
            <person name="Izuno A."/>
            <person name="Tsumura Y."/>
            <person name="Toyoda A."/>
            <person name="Shigenobu S."/>
            <person name="Moriguchi Y."/>
            <person name="Ueno S."/>
            <person name="Kasahara M."/>
        </authorList>
    </citation>
    <scope>NUCLEOTIDE SEQUENCE</scope>
</reference>